<dbReference type="RefSeq" id="WP_121158735.1">
    <property type="nucleotide sequence ID" value="NZ_RBKT01000001.1"/>
</dbReference>
<protein>
    <submittedName>
        <fullName evidence="1">Uncharacterized protein</fullName>
    </submittedName>
</protein>
<organism evidence="1 2">
    <name type="scientific">Micromonospora pisi</name>
    <dbReference type="NCBI Taxonomy" id="589240"/>
    <lineage>
        <taxon>Bacteria</taxon>
        <taxon>Bacillati</taxon>
        <taxon>Actinomycetota</taxon>
        <taxon>Actinomycetes</taxon>
        <taxon>Micromonosporales</taxon>
        <taxon>Micromonosporaceae</taxon>
        <taxon>Micromonospora</taxon>
    </lineage>
</organism>
<comment type="caution">
    <text evidence="1">The sequence shown here is derived from an EMBL/GenBank/DDBJ whole genome shotgun (WGS) entry which is preliminary data.</text>
</comment>
<sequence length="244" mass="26748">MGLFEFLRDLLGPPQAALPPAPPPMIRRSEFTDQLPSSMAGAAFDVAITADWYLLGGTAAQGEAALRYCLLHAARGMTESAEVTALTLVEAELSYRLPLLDLTQSKISLAGCTVSVTVQPEVRQAVTLAEQLRRNLVVQQLEQQLEQAQLRYLREQVLADPATARTYWFKHHPGSLEPLLGDQFERVAARLTSSGSPEVPAIAAVVHDFLGGLDEDERRYLLARLGDVFVSFDRGDLAARVLDH</sequence>
<evidence type="ECO:0000313" key="1">
    <source>
        <dbReference type="EMBL" id="RKR90469.1"/>
    </source>
</evidence>
<proteinExistence type="predicted"/>
<keyword evidence="2" id="KW-1185">Reference proteome</keyword>
<dbReference type="AlphaFoldDB" id="A0A495JQX9"/>
<name>A0A495JQX9_9ACTN</name>
<dbReference type="OrthoDB" id="3356903at2"/>
<gene>
    <name evidence="1" type="ORF">BDK92_4842</name>
</gene>
<dbReference type="EMBL" id="RBKT01000001">
    <property type="protein sequence ID" value="RKR90469.1"/>
    <property type="molecule type" value="Genomic_DNA"/>
</dbReference>
<reference evidence="1 2" key="1">
    <citation type="submission" date="2018-10" db="EMBL/GenBank/DDBJ databases">
        <title>Sequencing the genomes of 1000 actinobacteria strains.</title>
        <authorList>
            <person name="Klenk H.-P."/>
        </authorList>
    </citation>
    <scope>NUCLEOTIDE SEQUENCE [LARGE SCALE GENOMIC DNA]</scope>
    <source>
        <strain evidence="1 2">DSM 45175</strain>
    </source>
</reference>
<accession>A0A495JQX9</accession>
<evidence type="ECO:0000313" key="2">
    <source>
        <dbReference type="Proteomes" id="UP000277671"/>
    </source>
</evidence>
<dbReference type="Proteomes" id="UP000277671">
    <property type="component" value="Unassembled WGS sequence"/>
</dbReference>